<keyword evidence="1" id="KW-0472">Membrane</keyword>
<keyword evidence="1" id="KW-0812">Transmembrane</keyword>
<dbReference type="PATRIC" id="fig|1461584.3.peg.135"/>
<organism evidence="2">
    <name type="scientific">Arthrobacter saudimassiliensis</name>
    <dbReference type="NCBI Taxonomy" id="1461584"/>
    <lineage>
        <taxon>Bacteria</taxon>
        <taxon>Bacillati</taxon>
        <taxon>Actinomycetota</taxon>
        <taxon>Actinomycetes</taxon>
        <taxon>Micrococcales</taxon>
        <taxon>Micrococcaceae</taxon>
        <taxon>Arthrobacter</taxon>
    </lineage>
</organism>
<evidence type="ECO:0000256" key="1">
    <source>
        <dbReference type="SAM" id="Phobius"/>
    </source>
</evidence>
<sequence length="280" mass="29051">MTSDAQLDTLLRTLDPADPAATADSVRARTDLQRILADHQARRPGGTGISTSARPIATWAQRKRVIRRSAAVLGAVAAVTVGILALPMLQDADPAYASWTPEPAGMSAAEREKAGARCRADSLDTGDGTYRAQLESADVAVAERRGVWTTVVLTGGAGFSAVCITDGQPGLLGFGSGGRIGAIGTLRESDRPGPRDLRPITLGTGTMSPGSVSVAAGPAGTDIAAVVYDSPVHGAVEATVNDGQFALWMPGDELRNASSEGMPVQVTYRDGTVERQVLRF</sequence>
<protein>
    <submittedName>
        <fullName evidence="2">Uncharacterized protein</fullName>
    </submittedName>
</protein>
<dbReference type="AlphaFoldDB" id="A0A078MHH3"/>
<dbReference type="EMBL" id="LN483070">
    <property type="protein sequence ID" value="CEA06803.1"/>
    <property type="molecule type" value="Genomic_DNA"/>
</dbReference>
<proteinExistence type="predicted"/>
<keyword evidence="1" id="KW-1133">Transmembrane helix</keyword>
<reference evidence="2" key="1">
    <citation type="submission" date="2014-07" db="EMBL/GenBank/DDBJ databases">
        <authorList>
            <person name="Urmite Genomes Urmite Genomes"/>
        </authorList>
    </citation>
    <scope>NUCLEOTIDE SEQUENCE</scope>
    <source>
        <strain evidence="2">11W110_air</strain>
    </source>
</reference>
<gene>
    <name evidence="2" type="ORF">BN1051_00139</name>
</gene>
<evidence type="ECO:0000313" key="2">
    <source>
        <dbReference type="EMBL" id="CEA06803.1"/>
    </source>
</evidence>
<feature type="transmembrane region" description="Helical" evidence="1">
    <location>
        <begin position="70"/>
        <end position="89"/>
    </location>
</feature>
<accession>A0A078MHH3</accession>
<name>A0A078MHH3_9MICC</name>